<evidence type="ECO:0000259" key="10">
    <source>
        <dbReference type="PROSITE" id="PS50110"/>
    </source>
</evidence>
<dbReference type="SMART" id="SM00448">
    <property type="entry name" value="REC"/>
    <property type="match status" value="1"/>
</dbReference>
<dbReference type="OrthoDB" id="2563880at2"/>
<evidence type="ECO:0000313" key="12">
    <source>
        <dbReference type="Proteomes" id="UP000256977"/>
    </source>
</evidence>
<dbReference type="GO" id="GO:0043565">
    <property type="term" value="F:sequence-specific DNA binding"/>
    <property type="evidence" value="ECO:0007669"/>
    <property type="project" value="InterPro"/>
</dbReference>
<keyword evidence="4" id="KW-0902">Two-component regulatory system</keyword>
<dbReference type="Proteomes" id="UP000256977">
    <property type="component" value="Unassembled WGS sequence"/>
</dbReference>
<dbReference type="SUPFAM" id="SSF52172">
    <property type="entry name" value="CheY-like"/>
    <property type="match status" value="1"/>
</dbReference>
<dbReference type="PROSITE" id="PS50110">
    <property type="entry name" value="RESPONSE_REGULATORY"/>
    <property type="match status" value="1"/>
</dbReference>
<keyword evidence="2" id="KW-0963">Cytoplasm</keyword>
<dbReference type="GO" id="GO:0003700">
    <property type="term" value="F:DNA-binding transcription factor activity"/>
    <property type="evidence" value="ECO:0007669"/>
    <property type="project" value="InterPro"/>
</dbReference>
<dbReference type="Gene3D" id="3.40.50.2300">
    <property type="match status" value="1"/>
</dbReference>
<evidence type="ECO:0000256" key="8">
    <source>
        <dbReference type="PROSITE-ProRule" id="PRU00169"/>
    </source>
</evidence>
<keyword evidence="12" id="KW-1185">Reference proteome</keyword>
<feature type="domain" description="Response regulatory" evidence="10">
    <location>
        <begin position="3"/>
        <end position="120"/>
    </location>
</feature>
<dbReference type="EMBL" id="QRDZ01000037">
    <property type="protein sequence ID" value="RED57015.1"/>
    <property type="molecule type" value="Genomic_DNA"/>
</dbReference>
<dbReference type="InterPro" id="IPR011006">
    <property type="entry name" value="CheY-like_superfamily"/>
</dbReference>
<dbReference type="AlphaFoldDB" id="A0A3D9I5U8"/>
<evidence type="ECO:0000256" key="2">
    <source>
        <dbReference type="ARBA" id="ARBA00022490"/>
    </source>
</evidence>
<comment type="subcellular location">
    <subcellularLocation>
        <location evidence="1">Cytoplasm</location>
    </subcellularLocation>
</comment>
<accession>A0A3D9I5U8</accession>
<gene>
    <name evidence="11" type="ORF">DFP98_1377</name>
</gene>
<dbReference type="GO" id="GO:0005737">
    <property type="term" value="C:cytoplasm"/>
    <property type="evidence" value="ECO:0007669"/>
    <property type="project" value="UniProtKB-SubCell"/>
</dbReference>
<evidence type="ECO:0000313" key="11">
    <source>
        <dbReference type="EMBL" id="RED57015.1"/>
    </source>
</evidence>
<dbReference type="PANTHER" id="PTHR42713">
    <property type="entry name" value="HISTIDINE KINASE-RELATED"/>
    <property type="match status" value="1"/>
</dbReference>
<dbReference type="InterPro" id="IPR018060">
    <property type="entry name" value="HTH_AraC"/>
</dbReference>
<evidence type="ECO:0000256" key="3">
    <source>
        <dbReference type="ARBA" id="ARBA00022553"/>
    </source>
</evidence>
<comment type="caution">
    <text evidence="11">The sequence shown here is derived from an EMBL/GenBank/DDBJ whole genome shotgun (WGS) entry which is preliminary data.</text>
</comment>
<dbReference type="InterPro" id="IPR001789">
    <property type="entry name" value="Sig_transdc_resp-reg_receiver"/>
</dbReference>
<evidence type="ECO:0000256" key="7">
    <source>
        <dbReference type="ARBA" id="ARBA00023163"/>
    </source>
</evidence>
<keyword evidence="6" id="KW-0238">DNA-binding</keyword>
<protein>
    <submittedName>
        <fullName evidence="11">Two-component system response regulator YesN</fullName>
    </submittedName>
</protein>
<dbReference type="RefSeq" id="WP_116064741.1">
    <property type="nucleotide sequence ID" value="NZ_QRDZ01000037.1"/>
</dbReference>
<dbReference type="PROSITE" id="PS01124">
    <property type="entry name" value="HTH_ARAC_FAMILY_2"/>
    <property type="match status" value="1"/>
</dbReference>
<proteinExistence type="predicted"/>
<dbReference type="CDD" id="cd17536">
    <property type="entry name" value="REC_YesN-like"/>
    <property type="match status" value="1"/>
</dbReference>
<dbReference type="Pfam" id="PF12833">
    <property type="entry name" value="HTH_18"/>
    <property type="match status" value="1"/>
</dbReference>
<keyword evidence="7" id="KW-0804">Transcription</keyword>
<sequence length="506" mass="57282">MYRYVVIDDEMLIRKAIIKKISSLELPLAWVGEAEDGEEGLMLVEREKPDIVLTDMRMPVMDGVQFLQAVTERRSEAQLIVISGYSDFEYTREAIVSSAAGYILKPFDDSELRQALTKAIERIEQTRLSRRNATGIELELDLVRFATWLCRNSDDETSLRIEAYSSEPMRRLLSAGSFAAAVALGSVTAAVRLPEGCVRFLHPDMPGTTVLVCSDISVGRQAASSKLYACLAGEEGVVAAISSECSSVQALPRAYREAVSLLESLPFGRTAGIQRAEAGRGDGGKEADGGAEWRWSRVEDFLYELEEGNEAQALRLAGELFAEFRSMEVFTMRRVRKICRTLYHRIVEHLGEVHRITPDSGLETLSQLSYEPDAQALEKHFLQLVRDTVAQVPSRTAKGAELAQQIKHYIDRHSAQQLTLEEVADRFFLHPVYLSVMFKEKTGETFQDYLRRIRMERAKHLLLTTKYRVDRISVMIGYENTKYFYKVFKKETGFTPADFRQRQVEG</sequence>
<dbReference type="SMART" id="SM00342">
    <property type="entry name" value="HTH_ARAC"/>
    <property type="match status" value="1"/>
</dbReference>
<organism evidence="11 12">
    <name type="scientific">Cohnella phaseoli</name>
    <dbReference type="NCBI Taxonomy" id="456490"/>
    <lineage>
        <taxon>Bacteria</taxon>
        <taxon>Bacillati</taxon>
        <taxon>Bacillota</taxon>
        <taxon>Bacilli</taxon>
        <taxon>Bacillales</taxon>
        <taxon>Paenibacillaceae</taxon>
        <taxon>Cohnella</taxon>
    </lineage>
</organism>
<dbReference type="Gene3D" id="1.10.10.60">
    <property type="entry name" value="Homeodomain-like"/>
    <property type="match status" value="2"/>
</dbReference>
<evidence type="ECO:0000256" key="5">
    <source>
        <dbReference type="ARBA" id="ARBA00023015"/>
    </source>
</evidence>
<evidence type="ECO:0000256" key="6">
    <source>
        <dbReference type="ARBA" id="ARBA00023125"/>
    </source>
</evidence>
<feature type="modified residue" description="4-aspartylphosphate" evidence="8">
    <location>
        <position position="55"/>
    </location>
</feature>
<dbReference type="InterPro" id="IPR051552">
    <property type="entry name" value="HptR"/>
</dbReference>
<evidence type="ECO:0000259" key="9">
    <source>
        <dbReference type="PROSITE" id="PS01124"/>
    </source>
</evidence>
<evidence type="ECO:0000256" key="1">
    <source>
        <dbReference type="ARBA" id="ARBA00004496"/>
    </source>
</evidence>
<name>A0A3D9I5U8_9BACL</name>
<dbReference type="SUPFAM" id="SSF46689">
    <property type="entry name" value="Homeodomain-like"/>
    <property type="match status" value="2"/>
</dbReference>
<feature type="domain" description="HTH araC/xylS-type" evidence="9">
    <location>
        <begin position="404"/>
        <end position="502"/>
    </location>
</feature>
<reference evidence="11 12" key="1">
    <citation type="submission" date="2018-07" db="EMBL/GenBank/DDBJ databases">
        <title>Genomic Encyclopedia of Type Strains, Phase III (KMG-III): the genomes of soil and plant-associated and newly described type strains.</title>
        <authorList>
            <person name="Whitman W."/>
        </authorList>
    </citation>
    <scope>NUCLEOTIDE SEQUENCE [LARGE SCALE GENOMIC DNA]</scope>
    <source>
        <strain evidence="11 12">CECT 7287</strain>
    </source>
</reference>
<dbReference type="InterPro" id="IPR018062">
    <property type="entry name" value="HTH_AraC-typ_CS"/>
</dbReference>
<keyword evidence="5" id="KW-0805">Transcription regulation</keyword>
<keyword evidence="3 8" id="KW-0597">Phosphoprotein</keyword>
<dbReference type="PROSITE" id="PS00041">
    <property type="entry name" value="HTH_ARAC_FAMILY_1"/>
    <property type="match status" value="1"/>
</dbReference>
<dbReference type="PANTHER" id="PTHR42713:SF3">
    <property type="entry name" value="TRANSCRIPTIONAL REGULATORY PROTEIN HPTR"/>
    <property type="match status" value="1"/>
</dbReference>
<dbReference type="Pfam" id="PF00072">
    <property type="entry name" value="Response_reg"/>
    <property type="match status" value="1"/>
</dbReference>
<dbReference type="GO" id="GO:0000160">
    <property type="term" value="P:phosphorelay signal transduction system"/>
    <property type="evidence" value="ECO:0007669"/>
    <property type="project" value="UniProtKB-KW"/>
</dbReference>
<evidence type="ECO:0000256" key="4">
    <source>
        <dbReference type="ARBA" id="ARBA00023012"/>
    </source>
</evidence>
<dbReference type="InterPro" id="IPR009057">
    <property type="entry name" value="Homeodomain-like_sf"/>
</dbReference>